<protein>
    <submittedName>
        <fullName evidence="2">Serine kinase</fullName>
    </submittedName>
</protein>
<dbReference type="Pfam" id="PF07475">
    <property type="entry name" value="Hpr_kinase_C"/>
    <property type="match status" value="1"/>
</dbReference>
<dbReference type="AlphaFoldDB" id="A0A0D5LPZ1"/>
<dbReference type="Proteomes" id="UP000032611">
    <property type="component" value="Chromosome"/>
</dbReference>
<dbReference type="CDD" id="cd01918">
    <property type="entry name" value="HprK_C"/>
    <property type="match status" value="1"/>
</dbReference>
<dbReference type="HOGENOM" id="CLU_052030_2_1_5"/>
<evidence type="ECO:0000313" key="2">
    <source>
        <dbReference type="EMBL" id="AJY45378.1"/>
    </source>
</evidence>
<dbReference type="PATRIC" id="fig|1486262.3.peg.1267"/>
<accession>A0A0D5LPZ1</accession>
<dbReference type="EMBL" id="CP010803">
    <property type="protein sequence ID" value="AJY45378.1"/>
    <property type="molecule type" value="Genomic_DNA"/>
</dbReference>
<organism evidence="2 3">
    <name type="scientific">Martelella endophytica</name>
    <dbReference type="NCBI Taxonomy" id="1486262"/>
    <lineage>
        <taxon>Bacteria</taxon>
        <taxon>Pseudomonadati</taxon>
        <taxon>Pseudomonadota</taxon>
        <taxon>Alphaproteobacteria</taxon>
        <taxon>Hyphomicrobiales</taxon>
        <taxon>Aurantimonadaceae</taxon>
        <taxon>Martelella</taxon>
    </lineage>
</organism>
<keyword evidence="3" id="KW-1185">Reference proteome</keyword>
<feature type="domain" description="HPr kinase/phosphorylase C-terminal" evidence="1">
    <location>
        <begin position="2"/>
        <end position="84"/>
    </location>
</feature>
<keyword evidence="2" id="KW-0418">Kinase</keyword>
<dbReference type="RefSeq" id="WP_045679990.1">
    <property type="nucleotide sequence ID" value="NZ_CP010803.1"/>
</dbReference>
<dbReference type="GO" id="GO:0005524">
    <property type="term" value="F:ATP binding"/>
    <property type="evidence" value="ECO:0007669"/>
    <property type="project" value="InterPro"/>
</dbReference>
<dbReference type="Gene3D" id="3.40.50.300">
    <property type="entry name" value="P-loop containing nucleotide triphosphate hydrolases"/>
    <property type="match status" value="1"/>
</dbReference>
<sequence length="163" mass="16348">MSTRLNMHGTAIVLGATGILIAGASGAGKSALALSLISAARLRGLFAALVADDQVFVTAANGRLVAEAPPAIAGLIELRGTGLARLERCNQLDAACLDFAVYPLAPGAGERLPEAAATLALAPGLALPAINLSWPSPDPFSFLAAACPGLESGLVARPRLVEG</sequence>
<dbReference type="KEGG" id="mey:TM49_06170"/>
<evidence type="ECO:0000259" key="1">
    <source>
        <dbReference type="Pfam" id="PF07475"/>
    </source>
</evidence>
<gene>
    <name evidence="2" type="ORF">TM49_06170</name>
</gene>
<dbReference type="GO" id="GO:0006109">
    <property type="term" value="P:regulation of carbohydrate metabolic process"/>
    <property type="evidence" value="ECO:0007669"/>
    <property type="project" value="InterPro"/>
</dbReference>
<name>A0A0D5LPZ1_MAREN</name>
<evidence type="ECO:0000313" key="3">
    <source>
        <dbReference type="Proteomes" id="UP000032611"/>
    </source>
</evidence>
<dbReference type="InterPro" id="IPR027417">
    <property type="entry name" value="P-loop_NTPase"/>
</dbReference>
<keyword evidence="2" id="KW-0808">Transferase</keyword>
<dbReference type="SUPFAM" id="SSF53795">
    <property type="entry name" value="PEP carboxykinase-like"/>
    <property type="match status" value="1"/>
</dbReference>
<dbReference type="STRING" id="1486262.TM49_06170"/>
<dbReference type="InterPro" id="IPR011104">
    <property type="entry name" value="Hpr_kin/Pase_C"/>
</dbReference>
<reference evidence="2 3" key="1">
    <citation type="journal article" date="2015" name="Genome Announc.">
        <title>Complete genome sequence of Martelella endophytica YC6887, which has antifungal activity associated with a halophyte.</title>
        <authorList>
            <person name="Khan A."/>
            <person name="Khan H."/>
            <person name="Chung E.J."/>
            <person name="Hossain M.T."/>
            <person name="Chung Y.R."/>
        </authorList>
    </citation>
    <scope>NUCLEOTIDE SEQUENCE [LARGE SCALE GENOMIC DNA]</scope>
    <source>
        <strain evidence="2">YC6887</strain>
    </source>
</reference>
<dbReference type="GO" id="GO:0000155">
    <property type="term" value="F:phosphorelay sensor kinase activity"/>
    <property type="evidence" value="ECO:0007669"/>
    <property type="project" value="InterPro"/>
</dbReference>
<proteinExistence type="predicted"/>
<dbReference type="OrthoDB" id="8326226at2"/>